<accession>A0A4R2BJL8</accession>
<proteinExistence type="predicted"/>
<comment type="caution">
    <text evidence="2">The sequence shown here is derived from an EMBL/GenBank/DDBJ whole genome shotgun (WGS) entry which is preliminary data.</text>
</comment>
<dbReference type="InterPro" id="IPR029063">
    <property type="entry name" value="SAM-dependent_MTases_sf"/>
</dbReference>
<feature type="domain" description="Methyltransferase" evidence="1">
    <location>
        <begin position="56"/>
        <end position="155"/>
    </location>
</feature>
<dbReference type="Pfam" id="PF13649">
    <property type="entry name" value="Methyltransf_25"/>
    <property type="match status" value="1"/>
</dbReference>
<dbReference type="SUPFAM" id="SSF53335">
    <property type="entry name" value="S-adenosyl-L-methionine-dependent methyltransferases"/>
    <property type="match status" value="1"/>
</dbReference>
<keyword evidence="2" id="KW-0808">Transferase</keyword>
<protein>
    <submittedName>
        <fullName evidence="2">Methyltransferase family protein</fullName>
    </submittedName>
</protein>
<dbReference type="InterPro" id="IPR041698">
    <property type="entry name" value="Methyltransf_25"/>
</dbReference>
<dbReference type="CDD" id="cd02440">
    <property type="entry name" value="AdoMet_MTases"/>
    <property type="match status" value="1"/>
</dbReference>
<keyword evidence="3" id="KW-1185">Reference proteome</keyword>
<gene>
    <name evidence="2" type="ORF">EV146_104389</name>
</gene>
<dbReference type="GO" id="GO:0008168">
    <property type="term" value="F:methyltransferase activity"/>
    <property type="evidence" value="ECO:0007669"/>
    <property type="project" value="UniProtKB-KW"/>
</dbReference>
<evidence type="ECO:0000259" key="1">
    <source>
        <dbReference type="Pfam" id="PF13649"/>
    </source>
</evidence>
<dbReference type="Gene3D" id="3.40.50.150">
    <property type="entry name" value="Vaccinia Virus protein VP39"/>
    <property type="match status" value="1"/>
</dbReference>
<evidence type="ECO:0000313" key="2">
    <source>
        <dbReference type="EMBL" id="TCN26279.1"/>
    </source>
</evidence>
<evidence type="ECO:0000313" key="3">
    <source>
        <dbReference type="Proteomes" id="UP000295689"/>
    </source>
</evidence>
<keyword evidence="2" id="KW-0489">Methyltransferase</keyword>
<dbReference type="Proteomes" id="UP000295689">
    <property type="component" value="Unassembled WGS sequence"/>
</dbReference>
<dbReference type="AlphaFoldDB" id="A0A4R2BJL8"/>
<sequence>MIELKEYEPEGRENQMSEIIRYYNQFDEWGRLEREPIEFQVNWHYIKKYMPQTGRVLDNGAGPGKYSVELAKEGYNVTLADLTPRLVEMAKEKARDLNLQNQFDGFYTADARKLTMMEDDHFDASLMLGPMYHLQKEQERSGAINELKRVTKLGGLVFVAFMPRIRHILTSLLFPENWRPNNNMDTILQFSQTGCFNHADEGRFTGAYYFNIEDIAPFMESRGFETINLIGSNPGSVLTNDSWDYWKGKGEEEVTRVVNFLIERAADPYILGISSHLLYIGRKTG</sequence>
<organism evidence="2 3">
    <name type="scientific">Mesobacillus foraminis</name>
    <dbReference type="NCBI Taxonomy" id="279826"/>
    <lineage>
        <taxon>Bacteria</taxon>
        <taxon>Bacillati</taxon>
        <taxon>Bacillota</taxon>
        <taxon>Bacilli</taxon>
        <taxon>Bacillales</taxon>
        <taxon>Bacillaceae</taxon>
        <taxon>Mesobacillus</taxon>
    </lineage>
</organism>
<dbReference type="GO" id="GO:0032259">
    <property type="term" value="P:methylation"/>
    <property type="evidence" value="ECO:0007669"/>
    <property type="project" value="UniProtKB-KW"/>
</dbReference>
<dbReference type="EMBL" id="SLVV01000004">
    <property type="protein sequence ID" value="TCN26279.1"/>
    <property type="molecule type" value="Genomic_DNA"/>
</dbReference>
<name>A0A4R2BJL8_9BACI</name>
<reference evidence="2 3" key="1">
    <citation type="journal article" date="2015" name="Stand. Genomic Sci.">
        <title>Genomic Encyclopedia of Bacterial and Archaeal Type Strains, Phase III: the genomes of soil and plant-associated and newly described type strains.</title>
        <authorList>
            <person name="Whitman W.B."/>
            <person name="Woyke T."/>
            <person name="Klenk H.P."/>
            <person name="Zhou Y."/>
            <person name="Lilburn T.G."/>
            <person name="Beck B.J."/>
            <person name="De Vos P."/>
            <person name="Vandamme P."/>
            <person name="Eisen J.A."/>
            <person name="Garrity G."/>
            <person name="Hugenholtz P."/>
            <person name="Kyrpides N.C."/>
        </authorList>
    </citation>
    <scope>NUCLEOTIDE SEQUENCE [LARGE SCALE GENOMIC DNA]</scope>
    <source>
        <strain evidence="2 3">CV53</strain>
    </source>
</reference>